<keyword evidence="7" id="KW-0695">RNA-directed DNA polymerase</keyword>
<dbReference type="InterPro" id="IPR005135">
    <property type="entry name" value="Endo/exonuclease/phosphatase"/>
</dbReference>
<dbReference type="GO" id="GO:0003964">
    <property type="term" value="F:RNA-directed DNA polymerase activity"/>
    <property type="evidence" value="ECO:0007669"/>
    <property type="project" value="UniProtKB-KW"/>
</dbReference>
<comment type="similarity">
    <text evidence="1">Belongs to the DNA repair enzymes AP/ExoA family.</text>
</comment>
<dbReference type="InterPro" id="IPR036691">
    <property type="entry name" value="Endo/exonu/phosph_ase_sf"/>
</dbReference>
<dbReference type="PANTHER" id="PTHR22748:SF11">
    <property type="entry name" value="OS07G0184032 PROTEIN"/>
    <property type="match status" value="1"/>
</dbReference>
<accession>A2Q4W5</accession>
<keyword evidence="7" id="KW-0808">Transferase</keyword>
<keyword evidence="2 5" id="KW-0479">Metal-binding</keyword>
<evidence type="ECO:0000256" key="4">
    <source>
        <dbReference type="ARBA" id="ARBA00022842"/>
    </source>
</evidence>
<feature type="binding site" evidence="5">
    <location>
        <position position="7"/>
    </location>
    <ligand>
        <name>Mg(2+)</name>
        <dbReference type="ChEBI" id="CHEBI:18420"/>
        <label>1</label>
    </ligand>
</feature>
<dbReference type="GO" id="GO:0046872">
    <property type="term" value="F:metal ion binding"/>
    <property type="evidence" value="ECO:0007669"/>
    <property type="project" value="UniProtKB-KW"/>
</dbReference>
<dbReference type="PANTHER" id="PTHR22748">
    <property type="entry name" value="AP ENDONUCLEASE"/>
    <property type="match status" value="1"/>
</dbReference>
<evidence type="ECO:0000256" key="5">
    <source>
        <dbReference type="PIRSR" id="PIRSR604808-2"/>
    </source>
</evidence>
<evidence type="ECO:0000313" key="7">
    <source>
        <dbReference type="EMBL" id="ABN08665.1"/>
    </source>
</evidence>
<keyword evidence="4 5" id="KW-0460">Magnesium</keyword>
<reference evidence="7" key="1">
    <citation type="submission" date="2005-04" db="EMBL/GenBank/DDBJ databases">
        <authorList>
            <person name="Town C.D."/>
        </authorList>
    </citation>
    <scope>NUCLEOTIDE SEQUENCE</scope>
</reference>
<evidence type="ECO:0000256" key="2">
    <source>
        <dbReference type="ARBA" id="ARBA00022723"/>
    </source>
</evidence>
<dbReference type="GO" id="GO:0016787">
    <property type="term" value="F:hydrolase activity"/>
    <property type="evidence" value="ECO:0007669"/>
    <property type="project" value="UniProtKB-KW"/>
</dbReference>
<protein>
    <submittedName>
        <fullName evidence="7">Reverse transcriptase-beet retrotransposon, putative</fullName>
    </submittedName>
</protein>
<dbReference type="InterPro" id="IPR004808">
    <property type="entry name" value="AP_endonuc_1"/>
</dbReference>
<organism evidence="7">
    <name type="scientific">Medicago truncatula</name>
    <name type="common">Barrel medic</name>
    <name type="synonym">Medicago tribuloides</name>
    <dbReference type="NCBI Taxonomy" id="3880"/>
    <lineage>
        <taxon>Eukaryota</taxon>
        <taxon>Viridiplantae</taxon>
        <taxon>Streptophyta</taxon>
        <taxon>Embryophyta</taxon>
        <taxon>Tracheophyta</taxon>
        <taxon>Spermatophyta</taxon>
        <taxon>Magnoliopsida</taxon>
        <taxon>eudicotyledons</taxon>
        <taxon>Gunneridae</taxon>
        <taxon>Pentapetalae</taxon>
        <taxon>rosids</taxon>
        <taxon>fabids</taxon>
        <taxon>Fabales</taxon>
        <taxon>Fabaceae</taxon>
        <taxon>Papilionoideae</taxon>
        <taxon>50 kb inversion clade</taxon>
        <taxon>NPAAA clade</taxon>
        <taxon>Hologalegina</taxon>
        <taxon>IRL clade</taxon>
        <taxon>Trifolieae</taxon>
        <taxon>Medicago</taxon>
    </lineage>
</organism>
<dbReference type="GO" id="GO:0006281">
    <property type="term" value="P:DNA repair"/>
    <property type="evidence" value="ECO:0007669"/>
    <property type="project" value="InterPro"/>
</dbReference>
<evidence type="ECO:0000259" key="6">
    <source>
        <dbReference type="Pfam" id="PF03372"/>
    </source>
</evidence>
<keyword evidence="7" id="KW-0548">Nucleotidyltransferase</keyword>
<keyword evidence="3" id="KW-0378">Hydrolase</keyword>
<dbReference type="GO" id="GO:0004518">
    <property type="term" value="F:nuclease activity"/>
    <property type="evidence" value="ECO:0007669"/>
    <property type="project" value="InterPro"/>
</dbReference>
<feature type="binding site" evidence="5">
    <location>
        <position position="36"/>
    </location>
    <ligand>
        <name>Mg(2+)</name>
        <dbReference type="ChEBI" id="CHEBI:18420"/>
        <label>1</label>
    </ligand>
</feature>
<evidence type="ECO:0000256" key="1">
    <source>
        <dbReference type="ARBA" id="ARBA00007092"/>
    </source>
</evidence>
<proteinExistence type="inferred from homology"/>
<name>A2Q4W5_MEDTR</name>
<dbReference type="AlphaFoldDB" id="A2Q4W5"/>
<dbReference type="SUPFAM" id="SSF56219">
    <property type="entry name" value="DNase I-like"/>
    <property type="match status" value="1"/>
</dbReference>
<evidence type="ECO:0000256" key="3">
    <source>
        <dbReference type="ARBA" id="ARBA00022801"/>
    </source>
</evidence>
<dbReference type="Pfam" id="PF03372">
    <property type="entry name" value="Exo_endo_phos"/>
    <property type="match status" value="1"/>
</dbReference>
<sequence length="152" mass="17093">MKILSVNIRGLGAPEKRREIHRLVAERKLTVLCLQETKLEVVDEFLCRSIWGPTPMAFSFKSSVGASGGIITVWDPSVLDVWMTVNIANCLMIKGSFLKNNDMFCLANIYAPSNIRGRQMLWEAVSNFLLSHGDVAWCVLGDFNVVRSCEER</sequence>
<dbReference type="EMBL" id="AC157893">
    <property type="protein sequence ID" value="ABN08665.1"/>
    <property type="molecule type" value="Genomic_DNA"/>
</dbReference>
<dbReference type="Gene3D" id="3.60.10.10">
    <property type="entry name" value="Endonuclease/exonuclease/phosphatase"/>
    <property type="match status" value="1"/>
</dbReference>
<reference evidence="7" key="2">
    <citation type="submission" date="2007-03" db="EMBL/GenBank/DDBJ databases">
        <authorList>
            <consortium name="The International Medicago Genome Annotation Group"/>
        </authorList>
    </citation>
    <scope>NUCLEOTIDE SEQUENCE</scope>
</reference>
<comment type="cofactor">
    <cofactor evidence="5">
        <name>Mg(2+)</name>
        <dbReference type="ChEBI" id="CHEBI:18420"/>
    </cofactor>
    <cofactor evidence="5">
        <name>Mn(2+)</name>
        <dbReference type="ChEBI" id="CHEBI:29035"/>
    </cofactor>
    <text evidence="5">Probably binds two magnesium or manganese ions per subunit.</text>
</comment>
<feature type="domain" description="Endonuclease/exonuclease/phosphatase" evidence="6">
    <location>
        <begin position="4"/>
        <end position="147"/>
    </location>
</feature>
<keyword evidence="5" id="KW-0464">Manganese</keyword>
<gene>
    <name evidence="7" type="ORF">MtrDRAFT_AC157893g2v2</name>
</gene>